<reference evidence="8 9" key="1">
    <citation type="submission" date="2016-03" db="EMBL/GenBank/DDBJ databases">
        <title>Fine-scale spatial genetic structure of a fungal parasite of coffee scale insects.</title>
        <authorList>
            <person name="Jackson D."/>
            <person name="Zemenick K.A."/>
            <person name="Malloure B."/>
            <person name="Quandt C.A."/>
            <person name="James T.Y."/>
        </authorList>
    </citation>
    <scope>NUCLEOTIDE SEQUENCE [LARGE SCALE GENOMIC DNA]</scope>
    <source>
        <strain evidence="8 9">UM487</strain>
    </source>
</reference>
<comment type="caution">
    <text evidence="8">The sequence shown here is derived from an EMBL/GenBank/DDBJ whole genome shotgun (WGS) entry which is preliminary data.</text>
</comment>
<feature type="transmembrane region" description="Helical" evidence="6">
    <location>
        <begin position="274"/>
        <end position="293"/>
    </location>
</feature>
<feature type="transmembrane region" description="Helical" evidence="6">
    <location>
        <begin position="381"/>
        <end position="398"/>
    </location>
</feature>
<dbReference type="OMA" id="WIFPAIQ"/>
<evidence type="ECO:0000256" key="1">
    <source>
        <dbReference type="ARBA" id="ARBA00004141"/>
    </source>
</evidence>
<feature type="transmembrane region" description="Helical" evidence="6">
    <location>
        <begin position="233"/>
        <end position="253"/>
    </location>
</feature>
<dbReference type="Proteomes" id="UP000243081">
    <property type="component" value="Unassembled WGS sequence"/>
</dbReference>
<dbReference type="GO" id="GO:0005886">
    <property type="term" value="C:plasma membrane"/>
    <property type="evidence" value="ECO:0007669"/>
    <property type="project" value="TreeGrafter"/>
</dbReference>
<dbReference type="SUPFAM" id="SSF103473">
    <property type="entry name" value="MFS general substrate transporter"/>
    <property type="match status" value="1"/>
</dbReference>
<dbReference type="PANTHER" id="PTHR23508">
    <property type="entry name" value="CARBOXYLIC ACID TRANSPORTER PROTEIN HOMOLOG"/>
    <property type="match status" value="1"/>
</dbReference>
<evidence type="ECO:0000313" key="9">
    <source>
        <dbReference type="Proteomes" id="UP000243081"/>
    </source>
</evidence>
<feature type="transmembrane region" description="Helical" evidence="6">
    <location>
        <begin position="200"/>
        <end position="227"/>
    </location>
</feature>
<gene>
    <name evidence="8" type="ORF">LLEC1_04571</name>
</gene>
<dbReference type="InterPro" id="IPR020846">
    <property type="entry name" value="MFS_dom"/>
</dbReference>
<keyword evidence="4 6" id="KW-0472">Membrane</keyword>
<feature type="transmembrane region" description="Helical" evidence="6">
    <location>
        <begin position="454"/>
        <end position="474"/>
    </location>
</feature>
<evidence type="ECO:0000256" key="2">
    <source>
        <dbReference type="ARBA" id="ARBA00022692"/>
    </source>
</evidence>
<dbReference type="InterPro" id="IPR036259">
    <property type="entry name" value="MFS_trans_sf"/>
</dbReference>
<evidence type="ECO:0000259" key="7">
    <source>
        <dbReference type="PROSITE" id="PS50850"/>
    </source>
</evidence>
<feature type="compositionally biased region" description="Polar residues" evidence="5">
    <location>
        <begin position="502"/>
        <end position="513"/>
    </location>
</feature>
<dbReference type="InterPro" id="IPR005828">
    <property type="entry name" value="MFS_sugar_transport-like"/>
</dbReference>
<dbReference type="Gene3D" id="1.20.1250.20">
    <property type="entry name" value="MFS general substrate transporter like domains"/>
    <property type="match status" value="2"/>
</dbReference>
<dbReference type="OrthoDB" id="2261376at2759"/>
<feature type="domain" description="Major facilitator superfamily (MFS) profile" evidence="7">
    <location>
        <begin position="1"/>
        <end position="478"/>
    </location>
</feature>
<proteinExistence type="predicted"/>
<keyword evidence="3 6" id="KW-1133">Transmembrane helix</keyword>
<feature type="transmembrane region" description="Helical" evidence="6">
    <location>
        <begin position="325"/>
        <end position="346"/>
    </location>
</feature>
<protein>
    <recommendedName>
        <fullName evidence="7">Major facilitator superfamily (MFS) profile domain-containing protein</fullName>
    </recommendedName>
</protein>
<sequence>MFRFGSKKAHEPAPAAAPTTTDAVNVDVENNVAAPRKSWKETMLPVFACGSGLFSDGYINNYGPVFSESSAYQNVASIAFAGIVVGQLLFGFLSDHWSRANSLTLSTVILIVFTALATGSYWKGDAVGMFNILTAWRFFVGVGIGGLLSLPPQYPCASDNGRGEREKSANSNKTTGEYPAGSVGAAESTGELKAGTRHRWFILFTNTMINGGFVMGAFMPFVIAAGAKNYETMWRAALGVGVIFPLVLLYLRFKLEEPEDFNKNSMRRHTPYRLVLKFYGFRLFCVSLIWFLYNFSVYAFGIYSSTIVSGIYGRKDGRDAPLTQVFGWNTVINMFYLPGSVLGAFVSDWIGPKHALALGVAAQALVGFVMAGVYARISQHVAAFAVVYGVFLSLGEIGPGNNIGLLAAKTCATGVRGRYYGIAAAVGKVGAFVGAWVFPLISKAGGSETESAQYPFWVASSLCVVSAVITLTLVPTVGQDTIGKEDERFRAYLESKGWDTTQLGEGKAESNSPEAVVEKVAEKR</sequence>
<feature type="transmembrane region" description="Helical" evidence="6">
    <location>
        <begin position="71"/>
        <end position="90"/>
    </location>
</feature>
<feature type="region of interest" description="Disordered" evidence="5">
    <location>
        <begin position="502"/>
        <end position="524"/>
    </location>
</feature>
<organism evidence="8 9">
    <name type="scientific">Cordyceps confragosa</name>
    <name type="common">Lecanicillium lecanii</name>
    <dbReference type="NCBI Taxonomy" id="2714763"/>
    <lineage>
        <taxon>Eukaryota</taxon>
        <taxon>Fungi</taxon>
        <taxon>Dikarya</taxon>
        <taxon>Ascomycota</taxon>
        <taxon>Pezizomycotina</taxon>
        <taxon>Sordariomycetes</taxon>
        <taxon>Hypocreomycetidae</taxon>
        <taxon>Hypocreales</taxon>
        <taxon>Cordycipitaceae</taxon>
        <taxon>Akanthomyces</taxon>
    </lineage>
</organism>
<evidence type="ECO:0000256" key="3">
    <source>
        <dbReference type="ARBA" id="ARBA00022989"/>
    </source>
</evidence>
<dbReference type="AlphaFoldDB" id="A0A179I8F1"/>
<keyword evidence="9" id="KW-1185">Reference proteome</keyword>
<evidence type="ECO:0000256" key="4">
    <source>
        <dbReference type="ARBA" id="ARBA00023136"/>
    </source>
</evidence>
<feature type="region of interest" description="Disordered" evidence="5">
    <location>
        <begin position="1"/>
        <end position="21"/>
    </location>
</feature>
<feature type="transmembrane region" description="Helical" evidence="6">
    <location>
        <begin position="355"/>
        <end position="375"/>
    </location>
</feature>
<dbReference type="EMBL" id="LUKN01003175">
    <property type="protein sequence ID" value="OAQ97900.1"/>
    <property type="molecule type" value="Genomic_DNA"/>
</dbReference>
<evidence type="ECO:0000313" key="8">
    <source>
        <dbReference type="EMBL" id="OAQ97900.1"/>
    </source>
</evidence>
<dbReference type="PROSITE" id="PS50850">
    <property type="entry name" value="MFS"/>
    <property type="match status" value="1"/>
</dbReference>
<feature type="transmembrane region" description="Helical" evidence="6">
    <location>
        <begin position="102"/>
        <end position="122"/>
    </location>
</feature>
<evidence type="ECO:0000256" key="6">
    <source>
        <dbReference type="SAM" id="Phobius"/>
    </source>
</evidence>
<feature type="transmembrane region" description="Helical" evidence="6">
    <location>
        <begin position="128"/>
        <end position="150"/>
    </location>
</feature>
<dbReference type="GO" id="GO:0046943">
    <property type="term" value="F:carboxylic acid transmembrane transporter activity"/>
    <property type="evidence" value="ECO:0007669"/>
    <property type="project" value="TreeGrafter"/>
</dbReference>
<dbReference type="PANTHER" id="PTHR23508:SF10">
    <property type="entry name" value="CARBOXYLIC ACID TRANSPORTER PROTEIN HOMOLOG"/>
    <property type="match status" value="1"/>
</dbReference>
<keyword evidence="2 6" id="KW-0812">Transmembrane</keyword>
<accession>A0A179I8F1</accession>
<name>A0A179I8F1_CORDF</name>
<evidence type="ECO:0000256" key="5">
    <source>
        <dbReference type="SAM" id="MobiDB-lite"/>
    </source>
</evidence>
<comment type="subcellular location">
    <subcellularLocation>
        <location evidence="1">Membrane</location>
        <topology evidence="1">Multi-pass membrane protein</topology>
    </subcellularLocation>
</comment>
<feature type="compositionally biased region" description="Low complexity" evidence="5">
    <location>
        <begin position="12"/>
        <end position="21"/>
    </location>
</feature>
<dbReference type="Pfam" id="PF00083">
    <property type="entry name" value="Sugar_tr"/>
    <property type="match status" value="2"/>
</dbReference>
<feature type="transmembrane region" description="Helical" evidence="6">
    <location>
        <begin position="419"/>
        <end position="442"/>
    </location>
</feature>
<feature type="region of interest" description="Disordered" evidence="5">
    <location>
        <begin position="158"/>
        <end position="184"/>
    </location>
</feature>